<organism evidence="1 2">
    <name type="scientific">Beutenbergia cavernae (strain ATCC BAA-8 / DSM 12333 / CCUG 43141 / JCM 11478 / NBRC 16432 / NCIMB 13614 / HKI 0122)</name>
    <dbReference type="NCBI Taxonomy" id="471853"/>
    <lineage>
        <taxon>Bacteria</taxon>
        <taxon>Bacillati</taxon>
        <taxon>Actinomycetota</taxon>
        <taxon>Actinomycetes</taxon>
        <taxon>Micrococcales</taxon>
        <taxon>Beutenbergiaceae</taxon>
        <taxon>Beutenbergia</taxon>
    </lineage>
</organism>
<protein>
    <submittedName>
        <fullName evidence="1">Uncharacterized protein</fullName>
    </submittedName>
</protein>
<accession>C5BXM0</accession>
<name>C5BXM0_BEUC1</name>
<dbReference type="HOGENOM" id="CLU_544767_0_0_11"/>
<dbReference type="Proteomes" id="UP000007962">
    <property type="component" value="Chromosome"/>
</dbReference>
<proteinExistence type="predicted"/>
<gene>
    <name evidence="1" type="ordered locus">Bcav_2658</name>
</gene>
<evidence type="ECO:0000313" key="1">
    <source>
        <dbReference type="EMBL" id="ACQ80903.1"/>
    </source>
</evidence>
<evidence type="ECO:0000313" key="2">
    <source>
        <dbReference type="Proteomes" id="UP000007962"/>
    </source>
</evidence>
<sequence>MPGTAILLAGWADQTRADAYVASLRIGAGVIRDARDVRHLDALPTILGLHDLPSEFTAAARQRAAIQHDTAIAFWRKRLGHPSDVVADGCGFLANAVDDLPQHAFAYWLRTPDGELAVLPPGVGFRLDSQRLVIDAPVPAAPPRTAAPPAELALGVHPLAGVSGWDIMSEIGNLASLAGMMAMSANPAVGGVVMIGGSILSFIFQQVKNSNTNPPDLPSADRIRSIIVQALSDEYVRELGDQASAILELVDDGIKGTWNQGSAPNDTAYHDWVTWLDNAVDPTQGATVTMAATKIDVGLADQDSNGWMTGLQHFPAFLAAAGIEIIIHQFETLRTGAESGFGTGPNPTLNAAFRTSVERGLNRTNALLDAATQHRTDAADQITKRLARISAVTERPSPDAADPNGTMFLDYVIRDSGGYPALLTGDDVVGSYSERANCCDSARAGDTIDTANTQRDAEIERLRKLCAVAYGVPDGAALDGVIANWKKARDDLQKTLNTLK</sequence>
<dbReference type="AlphaFoldDB" id="C5BXM0"/>
<dbReference type="KEGG" id="bcv:Bcav_2658"/>
<keyword evidence="2" id="KW-1185">Reference proteome</keyword>
<reference evidence="1 2" key="1">
    <citation type="journal article" date="2009" name="Stand. Genomic Sci.">
        <title>Complete genome sequence of Beutenbergia cavernae type strain (HKI 0122).</title>
        <authorList>
            <person name="Land M."/>
            <person name="Pukall R."/>
            <person name="Abt B."/>
            <person name="Goker M."/>
            <person name="Rohde M."/>
            <person name="Glavina Del Rio T."/>
            <person name="Tice H."/>
            <person name="Copeland A."/>
            <person name="Cheng J.F."/>
            <person name="Lucas S."/>
            <person name="Chen F."/>
            <person name="Nolan M."/>
            <person name="Bruce D."/>
            <person name="Goodwin L."/>
            <person name="Pitluck S."/>
            <person name="Ivanova N."/>
            <person name="Mavromatis K."/>
            <person name="Ovchinnikova G."/>
            <person name="Pati A."/>
            <person name="Chen A."/>
            <person name="Palaniappan K."/>
            <person name="Hauser L."/>
            <person name="Chang Y.J."/>
            <person name="Jefferies C.C."/>
            <person name="Saunders E."/>
            <person name="Brettin T."/>
            <person name="Detter J.C."/>
            <person name="Han C."/>
            <person name="Chain P."/>
            <person name="Bristow J."/>
            <person name="Eisen J.A."/>
            <person name="Markowitz V."/>
            <person name="Hugenholtz P."/>
            <person name="Kyrpides N.C."/>
            <person name="Klenk H.P."/>
            <person name="Lapidus A."/>
        </authorList>
    </citation>
    <scope>NUCLEOTIDE SEQUENCE [LARGE SCALE GENOMIC DNA]</scope>
    <source>
        <strain evidence="2">ATCC BAA-8 / DSM 12333 / NBRC 16432</strain>
    </source>
</reference>
<dbReference type="EMBL" id="CP001618">
    <property type="protein sequence ID" value="ACQ80903.1"/>
    <property type="molecule type" value="Genomic_DNA"/>
</dbReference>